<dbReference type="InterPro" id="IPR003661">
    <property type="entry name" value="HisK_dim/P_dom"/>
</dbReference>
<evidence type="ECO:0000256" key="5">
    <source>
        <dbReference type="ARBA" id="ARBA00022553"/>
    </source>
</evidence>
<sequence length="490" mass="54012">MKQKVMLTKNITIKNRLVISNVLMILVPVVITAFIGLVCVGIVWFTIRYGAGLGFENSGDFYKASRGVSVIVEKVLSEGTPAKRKEKLAGISGMLDKNAMALSVDSSGENLYRYGHAAEADGTLLEAVMTMGGEGFVSNGNRELYVHQAKIDGVVYRIAIFASPSELSYNTLKIALVFSAILLVLAIFLSILLTNRFLTKFVFRKIEQPLDILSGGVRQISEGNLEYRIEYECQDEFSSICADFNEMAARLKASVERTERHEQSRKELLVGISHDLRSPLTSIRAYVEGLLDGVAKTPEAQSGYLDIIKSKAEDIDRMLTKIFLFSKMELGEYPDNPELLRLDDEVRQLVRALGAEYEEKGLLFLADALAPAAVSADPDQLRRVLTNIIENSVKYKTKDMGTLTISLREEDDGYRLSLCDDGPGVPEDALPHLFEVFYRSDPSRQDPHRGSGLGLAIAANAIQRMKGTIEAKAGENGGLEIAICLPKAEE</sequence>
<dbReference type="Gene3D" id="3.30.565.10">
    <property type="entry name" value="Histidine kinase-like ATPase, C-terminal domain"/>
    <property type="match status" value="1"/>
</dbReference>
<name>A0A212JF02_9FIRM</name>
<dbReference type="GO" id="GO:0005886">
    <property type="term" value="C:plasma membrane"/>
    <property type="evidence" value="ECO:0007669"/>
    <property type="project" value="UniProtKB-SubCell"/>
</dbReference>
<dbReference type="PRINTS" id="PR00344">
    <property type="entry name" value="BCTRLSENSOR"/>
</dbReference>
<dbReference type="EMBL" id="FLUN01000001">
    <property type="protein sequence ID" value="SBV98006.1"/>
    <property type="molecule type" value="Genomic_DNA"/>
</dbReference>
<keyword evidence="11 14" id="KW-1133">Transmembrane helix</keyword>
<keyword evidence="12" id="KW-0902">Two-component regulatory system</keyword>
<evidence type="ECO:0000256" key="12">
    <source>
        <dbReference type="ARBA" id="ARBA00023012"/>
    </source>
</evidence>
<dbReference type="Gene3D" id="6.10.340.10">
    <property type="match status" value="1"/>
</dbReference>
<comment type="subcellular location">
    <subcellularLocation>
        <location evidence="2">Cell membrane</location>
        <topology evidence="2">Multi-pass membrane protein</topology>
    </subcellularLocation>
</comment>
<evidence type="ECO:0000256" key="10">
    <source>
        <dbReference type="ARBA" id="ARBA00022840"/>
    </source>
</evidence>
<dbReference type="InterPro" id="IPR050398">
    <property type="entry name" value="HssS/ArlS-like"/>
</dbReference>
<comment type="catalytic activity">
    <reaction evidence="1">
        <text>ATP + protein L-histidine = ADP + protein N-phospho-L-histidine.</text>
        <dbReference type="EC" id="2.7.13.3"/>
    </reaction>
</comment>
<gene>
    <name evidence="17" type="ORF">KL86CLO1_10987</name>
</gene>
<proteinExistence type="predicted"/>
<evidence type="ECO:0000256" key="14">
    <source>
        <dbReference type="SAM" id="Phobius"/>
    </source>
</evidence>
<evidence type="ECO:0000256" key="6">
    <source>
        <dbReference type="ARBA" id="ARBA00022679"/>
    </source>
</evidence>
<feature type="transmembrane region" description="Helical" evidence="14">
    <location>
        <begin position="174"/>
        <end position="195"/>
    </location>
</feature>
<dbReference type="SUPFAM" id="SSF158472">
    <property type="entry name" value="HAMP domain-like"/>
    <property type="match status" value="1"/>
</dbReference>
<accession>A0A212JF02</accession>
<evidence type="ECO:0000256" key="9">
    <source>
        <dbReference type="ARBA" id="ARBA00022777"/>
    </source>
</evidence>
<dbReference type="InterPro" id="IPR036890">
    <property type="entry name" value="HATPase_C_sf"/>
</dbReference>
<keyword evidence="5" id="KW-0597">Phosphoprotein</keyword>
<dbReference type="SUPFAM" id="SSF47384">
    <property type="entry name" value="Homodimeric domain of signal transducing histidine kinase"/>
    <property type="match status" value="1"/>
</dbReference>
<dbReference type="CDD" id="cd00082">
    <property type="entry name" value="HisKA"/>
    <property type="match status" value="1"/>
</dbReference>
<dbReference type="Pfam" id="PF02518">
    <property type="entry name" value="HATPase_c"/>
    <property type="match status" value="1"/>
</dbReference>
<dbReference type="PANTHER" id="PTHR45528">
    <property type="entry name" value="SENSOR HISTIDINE KINASE CPXA"/>
    <property type="match status" value="1"/>
</dbReference>
<evidence type="ECO:0000259" key="16">
    <source>
        <dbReference type="PROSITE" id="PS50885"/>
    </source>
</evidence>
<dbReference type="Gene3D" id="1.10.287.130">
    <property type="match status" value="1"/>
</dbReference>
<dbReference type="AlphaFoldDB" id="A0A212JF02"/>
<dbReference type="InterPro" id="IPR005467">
    <property type="entry name" value="His_kinase_dom"/>
</dbReference>
<dbReference type="SUPFAM" id="SSF55874">
    <property type="entry name" value="ATPase domain of HSP90 chaperone/DNA topoisomerase II/histidine kinase"/>
    <property type="match status" value="1"/>
</dbReference>
<dbReference type="InterPro" id="IPR004358">
    <property type="entry name" value="Sig_transdc_His_kin-like_C"/>
</dbReference>
<keyword evidence="10" id="KW-0067">ATP-binding</keyword>
<evidence type="ECO:0000256" key="1">
    <source>
        <dbReference type="ARBA" id="ARBA00000085"/>
    </source>
</evidence>
<evidence type="ECO:0000313" key="17">
    <source>
        <dbReference type="EMBL" id="SBV98006.1"/>
    </source>
</evidence>
<dbReference type="EC" id="2.7.13.3" evidence="3"/>
<dbReference type="Pfam" id="PF00672">
    <property type="entry name" value="HAMP"/>
    <property type="match status" value="1"/>
</dbReference>
<evidence type="ECO:0000256" key="13">
    <source>
        <dbReference type="ARBA" id="ARBA00023136"/>
    </source>
</evidence>
<evidence type="ECO:0000256" key="8">
    <source>
        <dbReference type="ARBA" id="ARBA00022741"/>
    </source>
</evidence>
<dbReference type="SMART" id="SM00304">
    <property type="entry name" value="HAMP"/>
    <property type="match status" value="1"/>
</dbReference>
<evidence type="ECO:0000259" key="15">
    <source>
        <dbReference type="PROSITE" id="PS50109"/>
    </source>
</evidence>
<dbReference type="PROSITE" id="PS50885">
    <property type="entry name" value="HAMP"/>
    <property type="match status" value="1"/>
</dbReference>
<dbReference type="PANTHER" id="PTHR45528:SF1">
    <property type="entry name" value="SENSOR HISTIDINE KINASE CPXA"/>
    <property type="match status" value="1"/>
</dbReference>
<dbReference type="SMART" id="SM00388">
    <property type="entry name" value="HisKA"/>
    <property type="match status" value="1"/>
</dbReference>
<dbReference type="SMART" id="SM00387">
    <property type="entry name" value="HATPase_c"/>
    <property type="match status" value="1"/>
</dbReference>
<keyword evidence="4" id="KW-1003">Cell membrane</keyword>
<dbReference type="CDD" id="cd06225">
    <property type="entry name" value="HAMP"/>
    <property type="match status" value="1"/>
</dbReference>
<evidence type="ECO:0000256" key="2">
    <source>
        <dbReference type="ARBA" id="ARBA00004651"/>
    </source>
</evidence>
<keyword evidence="9 17" id="KW-0418">Kinase</keyword>
<dbReference type="FunFam" id="3.30.565.10:FF:000006">
    <property type="entry name" value="Sensor histidine kinase WalK"/>
    <property type="match status" value="1"/>
</dbReference>
<keyword evidence="13 14" id="KW-0472">Membrane</keyword>
<organism evidence="17">
    <name type="scientific">uncultured Eubacteriales bacterium</name>
    <dbReference type="NCBI Taxonomy" id="172733"/>
    <lineage>
        <taxon>Bacteria</taxon>
        <taxon>Bacillati</taxon>
        <taxon>Bacillota</taxon>
        <taxon>Clostridia</taxon>
        <taxon>Eubacteriales</taxon>
        <taxon>environmental samples</taxon>
    </lineage>
</organism>
<evidence type="ECO:0000256" key="11">
    <source>
        <dbReference type="ARBA" id="ARBA00022989"/>
    </source>
</evidence>
<keyword evidence="6" id="KW-0808">Transferase</keyword>
<reference evidence="17" key="1">
    <citation type="submission" date="2016-04" db="EMBL/GenBank/DDBJ databases">
        <authorList>
            <person name="Evans L.H."/>
            <person name="Alamgir A."/>
            <person name="Owens N."/>
            <person name="Weber N.D."/>
            <person name="Virtaneva K."/>
            <person name="Barbian K."/>
            <person name="Babar A."/>
            <person name="Rosenke K."/>
        </authorList>
    </citation>
    <scope>NUCLEOTIDE SEQUENCE</scope>
    <source>
        <strain evidence="17">86</strain>
    </source>
</reference>
<dbReference type="InterPro" id="IPR003594">
    <property type="entry name" value="HATPase_dom"/>
</dbReference>
<dbReference type="InterPro" id="IPR036097">
    <property type="entry name" value="HisK_dim/P_sf"/>
</dbReference>
<dbReference type="Pfam" id="PF00512">
    <property type="entry name" value="HisKA"/>
    <property type="match status" value="1"/>
</dbReference>
<dbReference type="PROSITE" id="PS50109">
    <property type="entry name" value="HIS_KIN"/>
    <property type="match status" value="1"/>
</dbReference>
<evidence type="ECO:0000256" key="3">
    <source>
        <dbReference type="ARBA" id="ARBA00012438"/>
    </source>
</evidence>
<evidence type="ECO:0000256" key="4">
    <source>
        <dbReference type="ARBA" id="ARBA00022475"/>
    </source>
</evidence>
<feature type="domain" description="Histidine kinase" evidence="15">
    <location>
        <begin position="271"/>
        <end position="489"/>
    </location>
</feature>
<evidence type="ECO:0000256" key="7">
    <source>
        <dbReference type="ARBA" id="ARBA00022692"/>
    </source>
</evidence>
<protein>
    <recommendedName>
        <fullName evidence="3">histidine kinase</fullName>
        <ecNumber evidence="3">2.7.13.3</ecNumber>
    </recommendedName>
</protein>
<feature type="transmembrane region" description="Helical" evidence="14">
    <location>
        <begin position="21"/>
        <end position="47"/>
    </location>
</feature>
<keyword evidence="7 14" id="KW-0812">Transmembrane</keyword>
<dbReference type="GO" id="GO:0005524">
    <property type="term" value="F:ATP binding"/>
    <property type="evidence" value="ECO:0007669"/>
    <property type="project" value="UniProtKB-KW"/>
</dbReference>
<dbReference type="InterPro" id="IPR003660">
    <property type="entry name" value="HAMP_dom"/>
</dbReference>
<keyword evidence="8" id="KW-0547">Nucleotide-binding</keyword>
<feature type="domain" description="HAMP" evidence="16">
    <location>
        <begin position="204"/>
        <end position="256"/>
    </location>
</feature>
<dbReference type="GO" id="GO:0000155">
    <property type="term" value="F:phosphorelay sensor kinase activity"/>
    <property type="evidence" value="ECO:0007669"/>
    <property type="project" value="InterPro"/>
</dbReference>